<dbReference type="SUPFAM" id="SSF50129">
    <property type="entry name" value="GroES-like"/>
    <property type="match status" value="1"/>
</dbReference>
<comment type="similarity">
    <text evidence="5">Belongs to the zinc-containing alcohol dehydrogenase family.</text>
</comment>
<dbReference type="SMART" id="SM00829">
    <property type="entry name" value="PKS_ER"/>
    <property type="match status" value="1"/>
</dbReference>
<keyword evidence="6" id="KW-0472">Membrane</keyword>
<sequence>MDDARRYRGAVISAAETVAVTERELAAPGPGEVTLRPLTVGICGSDLHIFSGHHPFVPLPCQPGHEMVGVVDVLGPGVDGVAPGDRVVVEPLLTCGECLLCRAGRYNLCRSRRVIGSRAPGGMAELVTVPAARLHPVPDGFSDAEAALVEPLTAGVHAVRMAGDVTGARVAVLGAGSIGLMTLVAALAAGAAAVVVTDPVPGKRDVARRLGAADAFDPRDDDVTGRIVARLGERPDVILDCVSNQSSVDQAVTLAERAGVVVAVGVATGPVRIPLQLVQDRELRLEGTALYVADDVRRAVDVMAGTRDDLRELVTSTYPLDEVAAAFAAARDPGQIKVQVRVQDGRP</sequence>
<dbReference type="InterPro" id="IPR002328">
    <property type="entry name" value="ADH_Zn_CS"/>
</dbReference>
<keyword evidence="3 5" id="KW-0862">Zinc</keyword>
<proteinExistence type="inferred from homology"/>
<dbReference type="OrthoDB" id="9797931at2"/>
<evidence type="ECO:0000313" key="9">
    <source>
        <dbReference type="Proteomes" id="UP000181980"/>
    </source>
</evidence>
<reference evidence="9" key="1">
    <citation type="submission" date="2016-10" db="EMBL/GenBank/DDBJ databases">
        <authorList>
            <person name="Varghese N."/>
            <person name="Submissions S."/>
        </authorList>
    </citation>
    <scope>NUCLEOTIDE SEQUENCE [LARGE SCALE GENOMIC DNA]</scope>
    <source>
        <strain evidence="9">DSM 45237</strain>
    </source>
</reference>
<dbReference type="GO" id="GO:0016491">
    <property type="term" value="F:oxidoreductase activity"/>
    <property type="evidence" value="ECO:0007669"/>
    <property type="project" value="UniProtKB-KW"/>
</dbReference>
<evidence type="ECO:0000256" key="1">
    <source>
        <dbReference type="ARBA" id="ARBA00001947"/>
    </source>
</evidence>
<dbReference type="Gene3D" id="3.90.180.10">
    <property type="entry name" value="Medium-chain alcohol dehydrogenases, catalytic domain"/>
    <property type="match status" value="1"/>
</dbReference>
<keyword evidence="2 5" id="KW-0479">Metal-binding</keyword>
<dbReference type="AlphaFoldDB" id="A0A1H5MQD4"/>
<dbReference type="InterPro" id="IPR050129">
    <property type="entry name" value="Zn_alcohol_dh"/>
</dbReference>
<dbReference type="Proteomes" id="UP000181980">
    <property type="component" value="Unassembled WGS sequence"/>
</dbReference>
<dbReference type="Gene3D" id="3.40.50.720">
    <property type="entry name" value="NAD(P)-binding Rossmann-like Domain"/>
    <property type="match status" value="1"/>
</dbReference>
<dbReference type="InterPro" id="IPR013149">
    <property type="entry name" value="ADH-like_C"/>
</dbReference>
<evidence type="ECO:0000256" key="5">
    <source>
        <dbReference type="RuleBase" id="RU361277"/>
    </source>
</evidence>
<evidence type="ECO:0000256" key="3">
    <source>
        <dbReference type="ARBA" id="ARBA00022833"/>
    </source>
</evidence>
<dbReference type="Pfam" id="PF08240">
    <property type="entry name" value="ADH_N"/>
    <property type="match status" value="1"/>
</dbReference>
<feature type="domain" description="Enoyl reductase (ER)" evidence="7">
    <location>
        <begin position="13"/>
        <end position="340"/>
    </location>
</feature>
<dbReference type="Pfam" id="PF00107">
    <property type="entry name" value="ADH_zinc_N"/>
    <property type="match status" value="1"/>
</dbReference>
<dbReference type="EMBL" id="FNUC01000003">
    <property type="protein sequence ID" value="SEE90588.1"/>
    <property type="molecule type" value="Genomic_DNA"/>
</dbReference>
<protein>
    <submittedName>
        <fullName evidence="8">2-desacetyl-2-hydroxyethyl bacteriochlorophyllide A dehydrogenase</fullName>
    </submittedName>
</protein>
<keyword evidence="6" id="KW-1133">Transmembrane helix</keyword>
<dbReference type="InterPro" id="IPR020843">
    <property type="entry name" value="ER"/>
</dbReference>
<evidence type="ECO:0000256" key="6">
    <source>
        <dbReference type="SAM" id="Phobius"/>
    </source>
</evidence>
<evidence type="ECO:0000256" key="4">
    <source>
        <dbReference type="ARBA" id="ARBA00023002"/>
    </source>
</evidence>
<organism evidence="8 9">
    <name type="scientific">Jiangella alba</name>
    <dbReference type="NCBI Taxonomy" id="561176"/>
    <lineage>
        <taxon>Bacteria</taxon>
        <taxon>Bacillati</taxon>
        <taxon>Actinomycetota</taxon>
        <taxon>Actinomycetes</taxon>
        <taxon>Jiangellales</taxon>
        <taxon>Jiangellaceae</taxon>
        <taxon>Jiangella</taxon>
    </lineage>
</organism>
<dbReference type="PANTHER" id="PTHR43401">
    <property type="entry name" value="L-THREONINE 3-DEHYDROGENASE"/>
    <property type="match status" value="1"/>
</dbReference>
<keyword evidence="4" id="KW-0560">Oxidoreductase</keyword>
<gene>
    <name evidence="8" type="ORF">SAMN04488561_3284</name>
</gene>
<accession>A0A1H5MQD4</accession>
<dbReference type="GO" id="GO:0008270">
    <property type="term" value="F:zinc ion binding"/>
    <property type="evidence" value="ECO:0007669"/>
    <property type="project" value="InterPro"/>
</dbReference>
<dbReference type="InterPro" id="IPR011032">
    <property type="entry name" value="GroES-like_sf"/>
</dbReference>
<comment type="cofactor">
    <cofactor evidence="1 5">
        <name>Zn(2+)</name>
        <dbReference type="ChEBI" id="CHEBI:29105"/>
    </cofactor>
</comment>
<evidence type="ECO:0000256" key="2">
    <source>
        <dbReference type="ARBA" id="ARBA00022723"/>
    </source>
</evidence>
<dbReference type="RefSeq" id="WP_069111665.1">
    <property type="nucleotide sequence ID" value="NZ_FNUC01000003.1"/>
</dbReference>
<evidence type="ECO:0000259" key="7">
    <source>
        <dbReference type="SMART" id="SM00829"/>
    </source>
</evidence>
<name>A0A1H5MQD4_9ACTN</name>
<keyword evidence="9" id="KW-1185">Reference proteome</keyword>
<keyword evidence="6" id="KW-0812">Transmembrane</keyword>
<dbReference type="PANTHER" id="PTHR43401:SF2">
    <property type="entry name" value="L-THREONINE 3-DEHYDROGENASE"/>
    <property type="match status" value="1"/>
</dbReference>
<evidence type="ECO:0000313" key="8">
    <source>
        <dbReference type="EMBL" id="SEE90588.1"/>
    </source>
</evidence>
<dbReference type="PROSITE" id="PS00059">
    <property type="entry name" value="ADH_ZINC"/>
    <property type="match status" value="1"/>
</dbReference>
<feature type="transmembrane region" description="Helical" evidence="6">
    <location>
        <begin position="170"/>
        <end position="196"/>
    </location>
</feature>
<dbReference type="SUPFAM" id="SSF51735">
    <property type="entry name" value="NAD(P)-binding Rossmann-fold domains"/>
    <property type="match status" value="1"/>
</dbReference>
<dbReference type="STRING" id="561176.SAMN04488561_3284"/>
<dbReference type="InterPro" id="IPR036291">
    <property type="entry name" value="NAD(P)-bd_dom_sf"/>
</dbReference>
<dbReference type="InterPro" id="IPR013154">
    <property type="entry name" value="ADH-like_N"/>
</dbReference>